<sequence>MYDDATTRKAINFDLDTRKLKELYPSTSPNGWRQAWAQIASFLKEHGFIHVQYSGYQSIEPIRTNKVIFIMEELQKEYTWFRDCATSADVTLVTDRYNILEHLQNQGTKKPVFGDFIDPTKTETHEVETITLDVVSRESRDAAANLNSPSRQQPNDRDER</sequence>
<proteinExistence type="predicted"/>
<accession>A0A3E3DVG6</accession>
<dbReference type="AlphaFoldDB" id="A0A3E3DVG6"/>
<dbReference type="RefSeq" id="WP_117447191.1">
    <property type="nucleotide sequence ID" value="NZ_CALCIP010000003.1"/>
</dbReference>
<dbReference type="Gene3D" id="3.30.70.240">
    <property type="match status" value="1"/>
</dbReference>
<protein>
    <submittedName>
        <fullName evidence="2">Uncharacterized protein</fullName>
    </submittedName>
</protein>
<comment type="caution">
    <text evidence="2">The sequence shown here is derived from an EMBL/GenBank/DDBJ whole genome shotgun (WGS) entry which is preliminary data.</text>
</comment>
<evidence type="ECO:0000256" key="1">
    <source>
        <dbReference type="SAM" id="MobiDB-lite"/>
    </source>
</evidence>
<organism evidence="2 3">
    <name type="scientific">Faecalicoccus pleomorphus</name>
    <dbReference type="NCBI Taxonomy" id="1323"/>
    <lineage>
        <taxon>Bacteria</taxon>
        <taxon>Bacillati</taxon>
        <taxon>Bacillota</taxon>
        <taxon>Erysipelotrichia</taxon>
        <taxon>Erysipelotrichales</taxon>
        <taxon>Erysipelotrichaceae</taxon>
        <taxon>Faecalicoccus</taxon>
    </lineage>
</organism>
<gene>
    <name evidence="2" type="ORF">DXC78_11730</name>
</gene>
<reference evidence="2 3" key="1">
    <citation type="submission" date="2018-08" db="EMBL/GenBank/DDBJ databases">
        <title>A genome reference for cultivated species of the human gut microbiota.</title>
        <authorList>
            <person name="Zou Y."/>
            <person name="Xue W."/>
            <person name="Luo G."/>
        </authorList>
    </citation>
    <scope>NUCLEOTIDE SEQUENCE [LARGE SCALE GENOMIC DNA]</scope>
    <source>
        <strain evidence="2 3">TF08-11</strain>
    </source>
</reference>
<name>A0A3E3DVG6_9FIRM</name>
<evidence type="ECO:0000313" key="3">
    <source>
        <dbReference type="Proteomes" id="UP000260721"/>
    </source>
</evidence>
<dbReference type="Proteomes" id="UP000260721">
    <property type="component" value="Unassembled WGS sequence"/>
</dbReference>
<dbReference type="EMBL" id="QUSK01000034">
    <property type="protein sequence ID" value="RGD73145.1"/>
    <property type="molecule type" value="Genomic_DNA"/>
</dbReference>
<feature type="region of interest" description="Disordered" evidence="1">
    <location>
        <begin position="138"/>
        <end position="160"/>
    </location>
</feature>
<evidence type="ECO:0000313" key="2">
    <source>
        <dbReference type="EMBL" id="RGD73145.1"/>
    </source>
</evidence>